<evidence type="ECO:0000313" key="17">
    <source>
        <dbReference type="Proteomes" id="UP000319829"/>
    </source>
</evidence>
<feature type="domain" description="Biotin carboxylation" evidence="15">
    <location>
        <begin position="1"/>
        <end position="446"/>
    </location>
</feature>
<dbReference type="Gene3D" id="3.30.470.20">
    <property type="entry name" value="ATP-grasp fold, B domain"/>
    <property type="match status" value="1"/>
</dbReference>
<sequence>MFKKILVANRGEIALRIIRAARELGIETVAVYSEADRESLHVRLADEAVCIGPPPSSASYLHIARIISAAEITAADAIHPGYGFLSENAHFAEVCESCHIRFIGPTSEMIRLMGDKAVARKTMLEAGVPVTPGSEGTLESPDEAAKIASQLGYPVIIKAAAGGGGKGMRIATDESSLRNGIRTAQAEAEANFGSGAVYLERYVEKPRHIEFQIIGDRHGNLLHLGERECSIQRRHQKLIEESPSVALDDDLRTKMGSAAVTGARSIGYEGCGTIEFLLGENREFYFMEMNTRIQVEHPVTEEVTGYDLIKAQIAVAAGEPLPWRQDEIRLRGHALECRVNAEKPDQNFQPSPGKVSYFHSPGGPGVRVDSHLYSGYYVPPYYDSMVAKIITWGRDRMESIVRMRRALEETVVEGIDTTIPLHLRILKSPAFLSGDIHTGTLEELLGTERPAA</sequence>
<comment type="caution">
    <text evidence="16">The sequence shown here is derived from an EMBL/GenBank/DDBJ whole genome shotgun (WGS) entry which is preliminary data.</text>
</comment>
<proteinExistence type="predicted"/>
<dbReference type="InterPro" id="IPR004549">
    <property type="entry name" value="Acetyl_CoA_COase_biotin_COase"/>
</dbReference>
<comment type="subunit">
    <text evidence="3 13">Acetyl-CoA carboxylase is a heterohexamer of biotin carboxyl carrier protein, biotin carboxylase and the two subunits of carboxyl transferase in a 2:2 complex.</text>
</comment>
<dbReference type="InterPro" id="IPR051602">
    <property type="entry name" value="ACC_Biotin_Carboxylase"/>
</dbReference>
<evidence type="ECO:0000256" key="10">
    <source>
        <dbReference type="ARBA" id="ARBA00023267"/>
    </source>
</evidence>
<dbReference type="PROSITE" id="PS50979">
    <property type="entry name" value="BC"/>
    <property type="match status" value="1"/>
</dbReference>
<evidence type="ECO:0000256" key="1">
    <source>
        <dbReference type="ARBA" id="ARBA00003761"/>
    </source>
</evidence>
<keyword evidence="13" id="KW-0443">Lipid metabolism</keyword>
<dbReference type="PANTHER" id="PTHR48095">
    <property type="entry name" value="PYRUVATE CARBOXYLASE SUBUNIT A"/>
    <property type="match status" value="1"/>
</dbReference>
<keyword evidence="6" id="KW-0479">Metal-binding</keyword>
<dbReference type="PANTHER" id="PTHR48095:SF2">
    <property type="entry name" value="BIOTIN CARBOXYLASE, CHLOROPLASTIC"/>
    <property type="match status" value="1"/>
</dbReference>
<dbReference type="GO" id="GO:0006633">
    <property type="term" value="P:fatty acid biosynthetic process"/>
    <property type="evidence" value="ECO:0007669"/>
    <property type="project" value="UniProtKB-KW"/>
</dbReference>
<evidence type="ECO:0000256" key="5">
    <source>
        <dbReference type="ARBA" id="ARBA00022598"/>
    </source>
</evidence>
<reference evidence="16 17" key="1">
    <citation type="journal article" date="2019" name="Nat. Microbiol.">
        <title>Mediterranean grassland soil C-N compound turnover is dependent on rainfall and depth, and is mediated by genomically divergent microorganisms.</title>
        <authorList>
            <person name="Diamond S."/>
            <person name="Andeer P.F."/>
            <person name="Li Z."/>
            <person name="Crits-Christoph A."/>
            <person name="Burstein D."/>
            <person name="Anantharaman K."/>
            <person name="Lane K.R."/>
            <person name="Thomas B.C."/>
            <person name="Pan C."/>
            <person name="Northen T.R."/>
            <person name="Banfield J.F."/>
        </authorList>
    </citation>
    <scope>NUCLEOTIDE SEQUENCE [LARGE SCALE GENOMIC DNA]</scope>
    <source>
        <strain evidence="16">WS_4</strain>
    </source>
</reference>
<dbReference type="SMART" id="SM00878">
    <property type="entry name" value="Biotin_carb_C"/>
    <property type="match status" value="1"/>
</dbReference>
<keyword evidence="5 13" id="KW-0436">Ligase</keyword>
<keyword evidence="13" id="KW-0276">Fatty acid metabolism</keyword>
<dbReference type="InterPro" id="IPR016185">
    <property type="entry name" value="PreATP-grasp_dom_sf"/>
</dbReference>
<comment type="function">
    <text evidence="1 13">This protein is a component of the acetyl coenzyme A carboxylase complex; first, biotin carboxylase catalyzes the carboxylation of the carrier protein and then the transcarboxylase transfers the carboxyl group to form malonyl-CoA.</text>
</comment>
<feature type="domain" description="ATP-grasp" evidence="14">
    <location>
        <begin position="120"/>
        <end position="317"/>
    </location>
</feature>
<dbReference type="NCBIfam" id="TIGR00514">
    <property type="entry name" value="accC"/>
    <property type="match status" value="1"/>
</dbReference>
<dbReference type="InterPro" id="IPR011764">
    <property type="entry name" value="Biotin_carboxylation_dom"/>
</dbReference>
<dbReference type="PROSITE" id="PS00866">
    <property type="entry name" value="CPSASE_1"/>
    <property type="match status" value="1"/>
</dbReference>
<comment type="catalytic activity">
    <reaction evidence="11 13">
        <text>N(6)-biotinyl-L-lysyl-[protein] + hydrogencarbonate + ATP = N(6)-carboxybiotinyl-L-lysyl-[protein] + ADP + phosphate + H(+)</text>
        <dbReference type="Rhea" id="RHEA:13501"/>
        <dbReference type="Rhea" id="RHEA-COMP:10505"/>
        <dbReference type="Rhea" id="RHEA-COMP:10506"/>
        <dbReference type="ChEBI" id="CHEBI:15378"/>
        <dbReference type="ChEBI" id="CHEBI:17544"/>
        <dbReference type="ChEBI" id="CHEBI:30616"/>
        <dbReference type="ChEBI" id="CHEBI:43474"/>
        <dbReference type="ChEBI" id="CHEBI:83144"/>
        <dbReference type="ChEBI" id="CHEBI:83145"/>
        <dbReference type="ChEBI" id="CHEBI:456216"/>
        <dbReference type="EC" id="6.3.4.14"/>
    </reaction>
</comment>
<dbReference type="FunFam" id="3.40.50.20:FF:000010">
    <property type="entry name" value="Propionyl-CoA carboxylase subunit alpha"/>
    <property type="match status" value="1"/>
</dbReference>
<dbReference type="GO" id="GO:2001295">
    <property type="term" value="P:malonyl-CoA biosynthetic process"/>
    <property type="evidence" value="ECO:0007669"/>
    <property type="project" value="UniProtKB-UniPathway"/>
</dbReference>
<evidence type="ECO:0000256" key="9">
    <source>
        <dbReference type="ARBA" id="ARBA00022842"/>
    </source>
</evidence>
<evidence type="ECO:0000256" key="13">
    <source>
        <dbReference type="RuleBase" id="RU365063"/>
    </source>
</evidence>
<dbReference type="InterPro" id="IPR011054">
    <property type="entry name" value="Rudment_hybrid_motif"/>
</dbReference>
<evidence type="ECO:0000256" key="6">
    <source>
        <dbReference type="ARBA" id="ARBA00022723"/>
    </source>
</evidence>
<dbReference type="FunFam" id="3.30.1490.20:FF:000018">
    <property type="entry name" value="Biotin carboxylase"/>
    <property type="match status" value="1"/>
</dbReference>
<gene>
    <name evidence="16" type="primary">accC</name>
    <name evidence="16" type="ORF">E6K74_07600</name>
</gene>
<keyword evidence="10 13" id="KW-0092">Biotin</keyword>
<name>A0A538SRG7_UNCEI</name>
<organism evidence="16 17">
    <name type="scientific">Eiseniibacteriota bacterium</name>
    <dbReference type="NCBI Taxonomy" id="2212470"/>
    <lineage>
        <taxon>Bacteria</taxon>
        <taxon>Candidatus Eiseniibacteriota</taxon>
    </lineage>
</organism>
<keyword evidence="7 12" id="KW-0547">Nucleotide-binding</keyword>
<keyword evidence="13" id="KW-0275">Fatty acid biosynthesis</keyword>
<dbReference type="EC" id="6.3.4.14" evidence="4 13"/>
<dbReference type="SUPFAM" id="SSF56059">
    <property type="entry name" value="Glutathione synthetase ATP-binding domain-like"/>
    <property type="match status" value="1"/>
</dbReference>
<evidence type="ECO:0000256" key="3">
    <source>
        <dbReference type="ARBA" id="ARBA00011750"/>
    </source>
</evidence>
<evidence type="ECO:0000313" key="16">
    <source>
        <dbReference type="EMBL" id="TMQ53983.1"/>
    </source>
</evidence>
<protein>
    <recommendedName>
        <fullName evidence="4 13">Biotin carboxylase</fullName>
        <ecNumber evidence="4 13">6.3.4.14</ecNumber>
    </recommendedName>
    <alternativeName>
        <fullName evidence="13">Acetyl-coenzyme A carboxylase biotin carboxylase subunit A</fullName>
    </alternativeName>
</protein>
<dbReference type="Pfam" id="PF00289">
    <property type="entry name" value="Biotin_carb_N"/>
    <property type="match status" value="1"/>
</dbReference>
<dbReference type="PROSITE" id="PS50975">
    <property type="entry name" value="ATP_GRASP"/>
    <property type="match status" value="1"/>
</dbReference>
<dbReference type="AlphaFoldDB" id="A0A538SRG7"/>
<dbReference type="InterPro" id="IPR005482">
    <property type="entry name" value="Biotin_COase_C"/>
</dbReference>
<evidence type="ECO:0000256" key="12">
    <source>
        <dbReference type="PROSITE-ProRule" id="PRU00409"/>
    </source>
</evidence>
<dbReference type="GO" id="GO:0004075">
    <property type="term" value="F:biotin carboxylase activity"/>
    <property type="evidence" value="ECO:0007669"/>
    <property type="project" value="UniProtKB-EC"/>
</dbReference>
<evidence type="ECO:0000256" key="8">
    <source>
        <dbReference type="ARBA" id="ARBA00022840"/>
    </source>
</evidence>
<dbReference type="Pfam" id="PF02785">
    <property type="entry name" value="Biotin_carb_C"/>
    <property type="match status" value="1"/>
</dbReference>
<keyword evidence="8 12" id="KW-0067">ATP-binding</keyword>
<dbReference type="SUPFAM" id="SSF51246">
    <property type="entry name" value="Rudiment single hybrid motif"/>
    <property type="match status" value="1"/>
</dbReference>
<evidence type="ECO:0000256" key="11">
    <source>
        <dbReference type="ARBA" id="ARBA00048600"/>
    </source>
</evidence>
<evidence type="ECO:0000259" key="15">
    <source>
        <dbReference type="PROSITE" id="PS50979"/>
    </source>
</evidence>
<dbReference type="UniPathway" id="UPA00655">
    <property type="reaction ID" value="UER00711"/>
</dbReference>
<evidence type="ECO:0000259" key="14">
    <source>
        <dbReference type="PROSITE" id="PS50975"/>
    </source>
</evidence>
<dbReference type="EMBL" id="VBOU01000078">
    <property type="protein sequence ID" value="TMQ53983.1"/>
    <property type="molecule type" value="Genomic_DNA"/>
</dbReference>
<dbReference type="Pfam" id="PF02786">
    <property type="entry name" value="CPSase_L_D2"/>
    <property type="match status" value="1"/>
</dbReference>
<dbReference type="SUPFAM" id="SSF52440">
    <property type="entry name" value="PreATP-grasp domain"/>
    <property type="match status" value="1"/>
</dbReference>
<comment type="pathway">
    <text evidence="2 13">Lipid metabolism; malonyl-CoA biosynthesis; malonyl-CoA from acetyl-CoA: step 1/1.</text>
</comment>
<dbReference type="Proteomes" id="UP000319829">
    <property type="component" value="Unassembled WGS sequence"/>
</dbReference>
<dbReference type="PROSITE" id="PS00867">
    <property type="entry name" value="CPSASE_2"/>
    <property type="match status" value="1"/>
</dbReference>
<evidence type="ECO:0000256" key="7">
    <source>
        <dbReference type="ARBA" id="ARBA00022741"/>
    </source>
</evidence>
<dbReference type="GO" id="GO:0046872">
    <property type="term" value="F:metal ion binding"/>
    <property type="evidence" value="ECO:0007669"/>
    <property type="project" value="UniProtKB-KW"/>
</dbReference>
<accession>A0A538SRG7</accession>
<evidence type="ECO:0000256" key="2">
    <source>
        <dbReference type="ARBA" id="ARBA00004956"/>
    </source>
</evidence>
<keyword evidence="13" id="KW-0444">Lipid biosynthesis</keyword>
<evidence type="ECO:0000256" key="4">
    <source>
        <dbReference type="ARBA" id="ARBA00013263"/>
    </source>
</evidence>
<dbReference type="FunFam" id="3.30.470.20:FF:000028">
    <property type="entry name" value="Methylcrotonoyl-CoA carboxylase subunit alpha, mitochondrial"/>
    <property type="match status" value="1"/>
</dbReference>
<dbReference type="InterPro" id="IPR011761">
    <property type="entry name" value="ATP-grasp"/>
</dbReference>
<dbReference type="GO" id="GO:0005524">
    <property type="term" value="F:ATP binding"/>
    <property type="evidence" value="ECO:0007669"/>
    <property type="project" value="UniProtKB-UniRule"/>
</dbReference>
<dbReference type="NCBIfam" id="NF006367">
    <property type="entry name" value="PRK08591.1"/>
    <property type="match status" value="1"/>
</dbReference>
<dbReference type="InterPro" id="IPR005481">
    <property type="entry name" value="BC-like_N"/>
</dbReference>
<dbReference type="InterPro" id="IPR005479">
    <property type="entry name" value="CPAse_ATP-bd"/>
</dbReference>
<keyword evidence="9" id="KW-0460">Magnesium</keyword>